<dbReference type="InterPro" id="IPR001452">
    <property type="entry name" value="SH3_domain"/>
</dbReference>
<comment type="subcellular location">
    <subcellularLocation>
        <location evidence="1">Cytoplasm</location>
    </subcellularLocation>
</comment>
<evidence type="ECO:0000259" key="10">
    <source>
        <dbReference type="PROSITE" id="PS50002"/>
    </source>
</evidence>
<dbReference type="Gene3D" id="2.30.30.40">
    <property type="entry name" value="SH3 Domains"/>
    <property type="match status" value="1"/>
</dbReference>
<dbReference type="InterPro" id="IPR056169">
    <property type="entry name" value="HB_ELP1"/>
</dbReference>
<reference evidence="12 13" key="1">
    <citation type="journal article" name="Sci. Rep.">
        <title>Telomere-to-telomere assembled and centromere annotated genomes of the two main subspecies of the button mushroom Agaricus bisporus reveal especially polymorphic chromosome ends.</title>
        <authorList>
            <person name="Sonnenberg A.S.M."/>
            <person name="Sedaghat-Telgerd N."/>
            <person name="Lavrijssen B."/>
            <person name="Ohm R.A."/>
            <person name="Hendrickx P.M."/>
            <person name="Scholtmeijer K."/>
            <person name="Baars J.J.P."/>
            <person name="van Peer A."/>
        </authorList>
    </citation>
    <scope>NUCLEOTIDE SEQUENCE [LARGE SCALE GENOMIC DNA]</scope>
    <source>
        <strain evidence="12 13">H119_p4</strain>
    </source>
</reference>
<feature type="domain" description="SH3" evidence="10">
    <location>
        <begin position="1766"/>
        <end position="1829"/>
    </location>
</feature>
<dbReference type="InterPro" id="IPR056167">
    <property type="entry name" value="A-sol_ELP1"/>
</dbReference>
<feature type="compositionally biased region" description="Basic residues" evidence="9">
    <location>
        <begin position="1186"/>
        <end position="1198"/>
    </location>
</feature>
<dbReference type="Proteomes" id="UP000629468">
    <property type="component" value="Unassembled WGS sequence"/>
</dbReference>
<dbReference type="Pfam" id="PF23878">
    <property type="entry name" value="TPR_ELP1"/>
    <property type="match status" value="1"/>
</dbReference>
<dbReference type="InterPro" id="IPR036028">
    <property type="entry name" value="SH3-like_dom_sf"/>
</dbReference>
<evidence type="ECO:0000256" key="2">
    <source>
        <dbReference type="ARBA" id="ARBA00005043"/>
    </source>
</evidence>
<evidence type="ECO:0000256" key="1">
    <source>
        <dbReference type="ARBA" id="ARBA00004496"/>
    </source>
</evidence>
<evidence type="ECO:0000259" key="11">
    <source>
        <dbReference type="PROSITE" id="PS51741"/>
    </source>
</evidence>
<dbReference type="Gene3D" id="1.20.1270.60">
    <property type="entry name" value="Arfaptin homology (AH) domain/BAR domain"/>
    <property type="match status" value="1"/>
</dbReference>
<protein>
    <recommendedName>
        <fullName evidence="14">SH3 domain-containing protein</fullName>
    </recommendedName>
</protein>
<dbReference type="InterPro" id="IPR056164">
    <property type="entry name" value="Beta-prop_ELP1_1st"/>
</dbReference>
<dbReference type="Pfam" id="PF00611">
    <property type="entry name" value="FCH"/>
    <property type="match status" value="1"/>
</dbReference>
<evidence type="ECO:0000256" key="4">
    <source>
        <dbReference type="ARBA" id="ARBA00022443"/>
    </source>
</evidence>
<keyword evidence="5" id="KW-0963">Cytoplasm</keyword>
<dbReference type="EMBL" id="JABXXO010000003">
    <property type="protein sequence ID" value="KAF7782764.1"/>
    <property type="molecule type" value="Genomic_DNA"/>
</dbReference>
<name>A0A8H7F8L1_AGABI</name>
<dbReference type="GO" id="GO:0030036">
    <property type="term" value="P:actin cytoskeleton organization"/>
    <property type="evidence" value="ECO:0007669"/>
    <property type="project" value="UniProtKB-ARBA"/>
</dbReference>
<organism evidence="12 13">
    <name type="scientific">Agaricus bisporus var. burnettii</name>
    <dbReference type="NCBI Taxonomy" id="192524"/>
    <lineage>
        <taxon>Eukaryota</taxon>
        <taxon>Fungi</taxon>
        <taxon>Dikarya</taxon>
        <taxon>Basidiomycota</taxon>
        <taxon>Agaricomycotina</taxon>
        <taxon>Agaricomycetes</taxon>
        <taxon>Agaricomycetidae</taxon>
        <taxon>Agaricales</taxon>
        <taxon>Agaricineae</taxon>
        <taxon>Agaricaceae</taxon>
        <taxon>Agaricus</taxon>
    </lineage>
</organism>
<dbReference type="SMART" id="SM00055">
    <property type="entry name" value="FCH"/>
    <property type="match status" value="1"/>
</dbReference>
<dbReference type="SMART" id="SM00326">
    <property type="entry name" value="SH3"/>
    <property type="match status" value="1"/>
</dbReference>
<evidence type="ECO:0000313" key="12">
    <source>
        <dbReference type="EMBL" id="KAF7782764.1"/>
    </source>
</evidence>
<dbReference type="GO" id="GO:0033588">
    <property type="term" value="C:elongator holoenzyme complex"/>
    <property type="evidence" value="ECO:0007669"/>
    <property type="project" value="InterPro"/>
</dbReference>
<gene>
    <name evidence="12" type="ORF">Agabi119p4_2140</name>
</gene>
<evidence type="ECO:0000313" key="13">
    <source>
        <dbReference type="Proteomes" id="UP000629468"/>
    </source>
</evidence>
<feature type="compositionally biased region" description="Polar residues" evidence="9">
    <location>
        <begin position="1721"/>
        <end position="1739"/>
    </location>
</feature>
<keyword evidence="4 7" id="KW-0728">SH3 domain</keyword>
<evidence type="ECO:0000256" key="9">
    <source>
        <dbReference type="SAM" id="MobiDB-lite"/>
    </source>
</evidence>
<comment type="similarity">
    <text evidence="3">Belongs to the ELP1/IKA1 family.</text>
</comment>
<feature type="region of interest" description="Disordered" evidence="9">
    <location>
        <begin position="1621"/>
        <end position="1758"/>
    </location>
</feature>
<dbReference type="PROSITE" id="PS51741">
    <property type="entry name" value="F_BAR"/>
    <property type="match status" value="1"/>
</dbReference>
<comment type="caution">
    <text evidence="12">The sequence shown here is derived from an EMBL/GenBank/DDBJ whole genome shotgun (WGS) entry which is preliminary data.</text>
</comment>
<dbReference type="GO" id="GO:0005829">
    <property type="term" value="C:cytosol"/>
    <property type="evidence" value="ECO:0007669"/>
    <property type="project" value="TreeGrafter"/>
</dbReference>
<evidence type="ECO:0000256" key="8">
    <source>
        <dbReference type="PROSITE-ProRule" id="PRU01077"/>
    </source>
</evidence>
<evidence type="ECO:0000256" key="7">
    <source>
        <dbReference type="PROSITE-ProRule" id="PRU00192"/>
    </source>
</evidence>
<dbReference type="InterPro" id="IPR031160">
    <property type="entry name" value="F_BAR_dom"/>
</dbReference>
<keyword evidence="6" id="KW-0819">tRNA processing</keyword>
<evidence type="ECO:0008006" key="14">
    <source>
        <dbReference type="Google" id="ProtNLM"/>
    </source>
</evidence>
<dbReference type="Pfam" id="PF23936">
    <property type="entry name" value="HB_ELP1"/>
    <property type="match status" value="1"/>
</dbReference>
<dbReference type="GO" id="GO:0030864">
    <property type="term" value="C:cortical actin cytoskeleton"/>
    <property type="evidence" value="ECO:0007669"/>
    <property type="project" value="UniProtKB-ARBA"/>
</dbReference>
<dbReference type="UniPathway" id="UPA00988"/>
<dbReference type="InterPro" id="IPR056165">
    <property type="entry name" value="Beta-prop_ELP1_2nd"/>
</dbReference>
<evidence type="ECO:0000256" key="3">
    <source>
        <dbReference type="ARBA" id="ARBA00006086"/>
    </source>
</evidence>
<accession>A0A8H7F8L1</accession>
<dbReference type="PANTHER" id="PTHR12747:SF0">
    <property type="entry name" value="ELONGATOR COMPLEX PROTEIN 1"/>
    <property type="match status" value="1"/>
</dbReference>
<dbReference type="SUPFAM" id="SSF50044">
    <property type="entry name" value="SH3-domain"/>
    <property type="match status" value="1"/>
</dbReference>
<evidence type="ECO:0000256" key="5">
    <source>
        <dbReference type="ARBA" id="ARBA00022490"/>
    </source>
</evidence>
<dbReference type="Pfam" id="PF04762">
    <property type="entry name" value="Beta-prop_ELP1_1st"/>
    <property type="match status" value="1"/>
</dbReference>
<dbReference type="PANTHER" id="PTHR12747">
    <property type="entry name" value="ELONGATOR COMPLEX PROTEIN 1"/>
    <property type="match status" value="1"/>
</dbReference>
<feature type="region of interest" description="Disordered" evidence="9">
    <location>
        <begin position="1178"/>
        <end position="1205"/>
    </location>
</feature>
<dbReference type="GO" id="GO:0002926">
    <property type="term" value="P:tRNA wobble base 5-methoxycarbonylmethyl-2-thiouridinylation"/>
    <property type="evidence" value="ECO:0007669"/>
    <property type="project" value="TreeGrafter"/>
</dbReference>
<evidence type="ECO:0000256" key="6">
    <source>
        <dbReference type="ARBA" id="ARBA00022694"/>
    </source>
</evidence>
<dbReference type="InterPro" id="IPR056166">
    <property type="entry name" value="TPR_ELP1"/>
</dbReference>
<dbReference type="SUPFAM" id="SSF103657">
    <property type="entry name" value="BAR/IMD domain-like"/>
    <property type="match status" value="1"/>
</dbReference>
<sequence length="1829" mass="205291">MRNLALISSSTVSFENLDVSATTIDLDESFVYAASEKQSFDGEVDVELWKVGKIGTAGLEGNPELVTLFSTTASSNDVKSRQVVSLKLIAETKRIVVITRGGDITAIPLEVDEPVPDVEGSVEPGILAATWAPDELLLALVTGEGKLILMTSSFEVLSEAPIHTTEFGEDAPINVGWGSKQTQFHGSLGKTAAQTPAITKVGTSPDDDGLPRISWRGDGAYFVVSSLSLPSPEGFVKRIVRVYDRQAALQSTSENVPGLEHTLAWRPSGNLIVATQRFGFEGGGPGKTERHDVVFFERNGLRHGEFGLSMMDIGGTFKGLESADERKWGYKVKEAAWSCDSNILSLWIEHDAGDVVQLWTVGNYHWYLKQELAVQMSRAEESRFTSVSWHPEIPSSLILTTSTQVIHRSYVWDTFSSPAPLPFDSGSVAVFDGPSVLLTPFRTQNVPPPMSSFKLSISPNLHQTVSYSPKTPIHASYSRQNDALAILWQTGYLEVWEMHTRLGPGRGKVFDQVKVWSGFVADDDTSLYWRQVALKSVPKASWSITVLGSNLKTDVIVRIKSEGESALKQRFELMQRNVRILDDTGEYFQSADGVIYQFAPESESSLEKLSHFPEFSVLSRAIDVVHDDQVDKVFIGLTKSGRLYATRATYEPITVVSNATSFTAASGFLIYTTTTHEAIFAPLASLNRLVYESLDNALEAVKEAAKDWPTRKVERGSRIVTVVPSTMSLVLQMPRGNLETINPRPLVMEVVKRDLDEGEYRKAFFACRKHRIDLSVIVEHDRARFLSNVRSFVEQVYEVDHLNLFLTNISQSMHSPETTAEVCDAVRQELECIDMIKYVNAILTAFVVKSPPDHEAGLSLLLQLRDSDPTVVEDAVKYIIFLVDANQLFDTALGMYDFSLVLMIAQHAQKDPREYLPFLRELRALEKFYQRFRIDDYLRRYQRALKNLSMADTGRFDEAVDYIEKHQLHEVAIGIWKGTDQYKRILEIYGDWLYDRREFEQAASVFIEARKQQKAMVAYEKALQWQELFMLAVETGMSEEHLEETAYRISEDLVSKRRHPEAAMVLLDYARDVREAVIALISGNGFSEARRVIALSGKGELLEEVVYPAAFESKGQFTEDVMEMREQLRKQVPRLRELRVKKVEEPDAFYGVEEAGLSNVDVMTDVSMAPTTFTRYTVAASTASRTSKRSSRSKRKLERKAGSGRKGTVDEEDYLIKSVAKMVERFKVMQDEVRKLLPHLLQFTAEHRAEGQGLQDDLERFGQELGDAVEEIWDAAEAVAGQRSAAAVPRPELGRGGGWKMKLIKYQSVTPHYFLADSPSPPPMQQVPAQQSVTSLARYAPARANGVDPFHGYQNRDYCNAFWGPGDTGPNVLLARMRGAERTMDELRSFWRERTNIETEYAQKLAKLSKVPIGVEEVGELRSSLNMLQKETEVQAGSHLELADRMRNVLEKQADEFHQKQVQHRLTLQANIGKKLKHRQTQETFATRAWEKCENDRSRINSYTQQLNYTAAGPDAQRLESKLARTRETAKANEKDFLAFTQTVVELLAEWQTEWKSFCDSCHDLEEERMEFMKDNLWLYANEVSTLCVSDDQSCERIRESLDQFEPERDALTFAEEYASGNELPQPPNMSIDSSDPSIASKTQYANFERKSNRPPRPLSYPYQEGEAVENSIDTSRGPTAQADGMHISGPESLTQSPPPPPPPISTSNSNSTAFTAPTSIARTPSSASPTSGRITRTPSLRPGTHLPVQPANGHTTQEESAFGRKVLFYVRALYDYQATIDEEFDFQAGDVIAVTSAPEDGWWSGELLDDARKVEGKHIFPSNFVCLF</sequence>
<dbReference type="InterPro" id="IPR027267">
    <property type="entry name" value="AH/BAR_dom_sf"/>
</dbReference>
<proteinExistence type="inferred from homology"/>
<dbReference type="CDD" id="cd00174">
    <property type="entry name" value="SH3"/>
    <property type="match status" value="1"/>
</dbReference>
<dbReference type="SUPFAM" id="SSF69322">
    <property type="entry name" value="Tricorn protease domain 2"/>
    <property type="match status" value="1"/>
</dbReference>
<feature type="domain" description="F-BAR" evidence="11">
    <location>
        <begin position="1356"/>
        <end position="1610"/>
    </location>
</feature>
<keyword evidence="8" id="KW-0175">Coiled coil</keyword>
<comment type="pathway">
    <text evidence="2">tRNA modification; 5-methoxycarbonylmethyl-2-thiouridine-tRNA biosynthesis.</text>
</comment>
<dbReference type="Pfam" id="PF23797">
    <property type="entry name" value="Beta-prop_ELP1_2nd"/>
    <property type="match status" value="1"/>
</dbReference>
<dbReference type="PROSITE" id="PS50002">
    <property type="entry name" value="SH3"/>
    <property type="match status" value="1"/>
</dbReference>
<dbReference type="Pfam" id="PF23925">
    <property type="entry name" value="A-sol_ELP1"/>
    <property type="match status" value="1"/>
</dbReference>
<feature type="compositionally biased region" description="Low complexity" evidence="9">
    <location>
        <begin position="1706"/>
        <end position="1720"/>
    </location>
</feature>
<dbReference type="Pfam" id="PF00018">
    <property type="entry name" value="SH3_1"/>
    <property type="match status" value="1"/>
</dbReference>
<dbReference type="GO" id="GO:0000049">
    <property type="term" value="F:tRNA binding"/>
    <property type="evidence" value="ECO:0007669"/>
    <property type="project" value="TreeGrafter"/>
</dbReference>
<dbReference type="InterPro" id="IPR006849">
    <property type="entry name" value="Elp1"/>
</dbReference>
<dbReference type="FunFam" id="2.30.30.40:FF:000312">
    <property type="entry name" value="Related to Cell division control protein 15"/>
    <property type="match status" value="1"/>
</dbReference>
<dbReference type="InterPro" id="IPR001060">
    <property type="entry name" value="FCH_dom"/>
</dbReference>
<feature type="compositionally biased region" description="Polar residues" evidence="9">
    <location>
        <begin position="1629"/>
        <end position="1646"/>
    </location>
</feature>